<dbReference type="Proteomes" id="UP000317421">
    <property type="component" value="Unassembled WGS sequence"/>
</dbReference>
<accession>A0A5C6AFG0</accession>
<gene>
    <name evidence="2" type="ORF">Pla108_19530</name>
</gene>
<evidence type="ECO:0000313" key="2">
    <source>
        <dbReference type="EMBL" id="TWT97801.1"/>
    </source>
</evidence>
<sequence precursor="true">MVTRAVLLVIACLIGNPASAVLVTVAGYTTDTDNAFTSATGSFVGTNSASFPSGTFTTPAEQAVTFGRLVAGGSGARRATVGSFDNRDVITLTFGAGLQLKNEAGNDIVVYEQGDANQPEAYAVAVRQTGSATFTDFRYEIWDAQEGFQLATAFDLTSFGLSSGQGIDAIMIANLVQTVGVTDYTFGGGEGFVESVPANTQTAGYQLPIGYGASKDGLFPLGEYDPDISYVGVFHQLSAIPEPSAVLFGTLLASALGMTVARRRRDAEAIA</sequence>
<feature type="signal peptide" evidence="1">
    <location>
        <begin position="1"/>
        <end position="20"/>
    </location>
</feature>
<name>A0A5C6AFG0_9BACT</name>
<feature type="chain" id="PRO_5023050224" description="PEP-CTERM protein-sorting domain-containing protein" evidence="1">
    <location>
        <begin position="21"/>
        <end position="271"/>
    </location>
</feature>
<dbReference type="EMBL" id="SJPR01000002">
    <property type="protein sequence ID" value="TWT97801.1"/>
    <property type="molecule type" value="Genomic_DNA"/>
</dbReference>
<protein>
    <recommendedName>
        <fullName evidence="4">PEP-CTERM protein-sorting domain-containing protein</fullName>
    </recommendedName>
</protein>
<reference evidence="2 3" key="1">
    <citation type="submission" date="2019-02" db="EMBL/GenBank/DDBJ databases">
        <title>Deep-cultivation of Planctomycetes and their phenomic and genomic characterization uncovers novel biology.</title>
        <authorList>
            <person name="Wiegand S."/>
            <person name="Jogler M."/>
            <person name="Boedeker C."/>
            <person name="Pinto D."/>
            <person name="Vollmers J."/>
            <person name="Rivas-Marin E."/>
            <person name="Kohn T."/>
            <person name="Peeters S.H."/>
            <person name="Heuer A."/>
            <person name="Rast P."/>
            <person name="Oberbeckmann S."/>
            <person name="Bunk B."/>
            <person name="Jeske O."/>
            <person name="Meyerdierks A."/>
            <person name="Storesund J.E."/>
            <person name="Kallscheuer N."/>
            <person name="Luecker S."/>
            <person name="Lage O.M."/>
            <person name="Pohl T."/>
            <person name="Merkel B.J."/>
            <person name="Hornburger P."/>
            <person name="Mueller R.-W."/>
            <person name="Bruemmer F."/>
            <person name="Labrenz M."/>
            <person name="Spormann A.M."/>
            <person name="Op Den Camp H."/>
            <person name="Overmann J."/>
            <person name="Amann R."/>
            <person name="Jetten M.S.M."/>
            <person name="Mascher T."/>
            <person name="Medema M.H."/>
            <person name="Devos D.P."/>
            <person name="Kaster A.-K."/>
            <person name="Ovreas L."/>
            <person name="Rohde M."/>
            <person name="Galperin M.Y."/>
            <person name="Jogler C."/>
        </authorList>
    </citation>
    <scope>NUCLEOTIDE SEQUENCE [LARGE SCALE GENOMIC DNA]</scope>
    <source>
        <strain evidence="2 3">Pla108</strain>
    </source>
</reference>
<evidence type="ECO:0000256" key="1">
    <source>
        <dbReference type="SAM" id="SignalP"/>
    </source>
</evidence>
<dbReference type="AlphaFoldDB" id="A0A5C6AFG0"/>
<keyword evidence="1" id="KW-0732">Signal</keyword>
<comment type="caution">
    <text evidence="2">The sequence shown here is derived from an EMBL/GenBank/DDBJ whole genome shotgun (WGS) entry which is preliminary data.</text>
</comment>
<organism evidence="2 3">
    <name type="scientific">Botrimarina colliarenosi</name>
    <dbReference type="NCBI Taxonomy" id="2528001"/>
    <lineage>
        <taxon>Bacteria</taxon>
        <taxon>Pseudomonadati</taxon>
        <taxon>Planctomycetota</taxon>
        <taxon>Planctomycetia</taxon>
        <taxon>Pirellulales</taxon>
        <taxon>Lacipirellulaceae</taxon>
        <taxon>Botrimarina</taxon>
    </lineage>
</organism>
<proteinExistence type="predicted"/>
<keyword evidence="3" id="KW-1185">Reference proteome</keyword>
<evidence type="ECO:0008006" key="4">
    <source>
        <dbReference type="Google" id="ProtNLM"/>
    </source>
</evidence>
<evidence type="ECO:0000313" key="3">
    <source>
        <dbReference type="Proteomes" id="UP000317421"/>
    </source>
</evidence>